<dbReference type="eggNOG" id="COG0607">
    <property type="taxonomic scope" value="Bacteria"/>
</dbReference>
<dbReference type="RefSeq" id="WP_013962910.1">
    <property type="nucleotide sequence ID" value="NC_015730.1"/>
</dbReference>
<keyword evidence="3" id="KW-1185">Reference proteome</keyword>
<name>F7ZI50_ROSLO</name>
<dbReference type="InterPro" id="IPR036873">
    <property type="entry name" value="Rhodanese-like_dom_sf"/>
</dbReference>
<evidence type="ECO:0000313" key="2">
    <source>
        <dbReference type="EMBL" id="AEI95000.1"/>
    </source>
</evidence>
<gene>
    <name evidence="2" type="ordered locus">RLO149_c030440</name>
</gene>
<evidence type="ECO:0000259" key="1">
    <source>
        <dbReference type="PROSITE" id="PS50206"/>
    </source>
</evidence>
<dbReference type="OrthoDB" id="9812109at2"/>
<proteinExistence type="predicted"/>
<accession>F7ZI50</accession>
<dbReference type="CDD" id="cd00158">
    <property type="entry name" value="RHOD"/>
    <property type="match status" value="1"/>
</dbReference>
<organism evidence="2 3">
    <name type="scientific">Roseobacter litoralis (strain ATCC 49566 / DSM 6996 / JCM 21268 / NBRC 15278 / OCh 149)</name>
    <dbReference type="NCBI Taxonomy" id="391595"/>
    <lineage>
        <taxon>Bacteria</taxon>
        <taxon>Pseudomonadati</taxon>
        <taxon>Pseudomonadota</taxon>
        <taxon>Alphaproteobacteria</taxon>
        <taxon>Rhodobacterales</taxon>
        <taxon>Roseobacteraceae</taxon>
        <taxon>Roseobacter</taxon>
    </lineage>
</organism>
<dbReference type="InterPro" id="IPR001763">
    <property type="entry name" value="Rhodanese-like_dom"/>
</dbReference>
<protein>
    <recommendedName>
        <fullName evidence="1">Rhodanese domain-containing protein</fullName>
    </recommendedName>
</protein>
<dbReference type="HOGENOM" id="CLU_089574_10_2_5"/>
<dbReference type="Gene3D" id="3.40.250.10">
    <property type="entry name" value="Rhodanese-like domain"/>
    <property type="match status" value="1"/>
</dbReference>
<dbReference type="EMBL" id="CP002623">
    <property type="protein sequence ID" value="AEI95000.1"/>
    <property type="molecule type" value="Genomic_DNA"/>
</dbReference>
<dbReference type="KEGG" id="rli:RLO149_c030440"/>
<feature type="domain" description="Rhodanese" evidence="1">
    <location>
        <begin position="62"/>
        <end position="162"/>
    </location>
</feature>
<dbReference type="AlphaFoldDB" id="F7ZI50"/>
<sequence>MRQPDPIEQSQKSPLRMSRRGLLVVAVAGVATGGAVAAQWFNILAENGEAALSPPDVHEAARSGDVVLIDIRRPEEWAHTGIGEGAVPIDMRRPDFVEALLVATQGDKSRPVALICARGVRSRHMSKQLAAAGFTRIIDVPEGMLGSGAGPGWLNRGLPVVAFR</sequence>
<dbReference type="Pfam" id="PF00581">
    <property type="entry name" value="Rhodanese"/>
    <property type="match status" value="1"/>
</dbReference>
<reference evidence="2 3" key="1">
    <citation type="journal article" date="2011" name="BMC Genomics">
        <title>Comparative genome analysis and genome-guided physiological analysis of Roseobacter litoralis.</title>
        <authorList>
            <person name="Kalhoefer D."/>
            <person name="Thole S."/>
            <person name="Voget S."/>
            <person name="Lehmann R."/>
            <person name="Liesegang H."/>
            <person name="Wollher A."/>
            <person name="Daniel R."/>
            <person name="Simon M."/>
            <person name="Brinkhoff T."/>
        </authorList>
    </citation>
    <scope>NUCLEOTIDE SEQUENCE [LARGE SCALE GENOMIC DNA]</scope>
    <source>
        <strain evidence="3">ATCC 49566 / DSM 6996 / JCM 21268 / NBRC 15278 / OCh 149</strain>
    </source>
</reference>
<dbReference type="SUPFAM" id="SSF52821">
    <property type="entry name" value="Rhodanese/Cell cycle control phosphatase"/>
    <property type="match status" value="1"/>
</dbReference>
<dbReference type="SMART" id="SM00450">
    <property type="entry name" value="RHOD"/>
    <property type="match status" value="1"/>
</dbReference>
<dbReference type="STRING" id="391595.RLO149_c030440"/>
<dbReference type="PROSITE" id="PS50206">
    <property type="entry name" value="RHODANESE_3"/>
    <property type="match status" value="1"/>
</dbReference>
<dbReference type="Proteomes" id="UP000001353">
    <property type="component" value="Chromosome"/>
</dbReference>
<evidence type="ECO:0000313" key="3">
    <source>
        <dbReference type="Proteomes" id="UP000001353"/>
    </source>
</evidence>